<dbReference type="PANTHER" id="PTHR30055:SF151">
    <property type="entry name" value="TRANSCRIPTIONAL REGULATORY PROTEIN"/>
    <property type="match status" value="1"/>
</dbReference>
<reference evidence="8 9" key="1">
    <citation type="submission" date="2018-08" db="EMBL/GenBank/DDBJ databases">
        <title>Henriciella mobilis sp. nov., isolated from seawater.</title>
        <authorList>
            <person name="Cheng H."/>
            <person name="Wu Y.-H."/>
            <person name="Xu X.-W."/>
            <person name="Guo L.-L."/>
        </authorList>
    </citation>
    <scope>NUCLEOTIDE SEQUENCE [LARGE SCALE GENOMIC DNA]</scope>
    <source>
        <strain evidence="8 9">JN25</strain>
    </source>
</reference>
<dbReference type="EMBL" id="QWFX01000005">
    <property type="protein sequence ID" value="RIJ33114.1"/>
    <property type="molecule type" value="Genomic_DNA"/>
</dbReference>
<name>A0A399RS66_9PROT</name>
<evidence type="ECO:0000256" key="4">
    <source>
        <dbReference type="ARBA" id="ARBA00023125"/>
    </source>
</evidence>
<dbReference type="InterPro" id="IPR004111">
    <property type="entry name" value="Repressor_TetR_C"/>
</dbReference>
<feature type="domain" description="HTH tetR-type" evidence="7">
    <location>
        <begin position="49"/>
        <end position="109"/>
    </location>
</feature>
<keyword evidence="9" id="KW-1185">Reference proteome</keyword>
<evidence type="ECO:0000256" key="6">
    <source>
        <dbReference type="PROSITE-ProRule" id="PRU00335"/>
    </source>
</evidence>
<dbReference type="PROSITE" id="PS50977">
    <property type="entry name" value="HTH_TETR_2"/>
    <property type="match status" value="1"/>
</dbReference>
<dbReference type="GO" id="GO:0045892">
    <property type="term" value="P:negative regulation of DNA-templated transcription"/>
    <property type="evidence" value="ECO:0007669"/>
    <property type="project" value="InterPro"/>
</dbReference>
<sequence length="237" mass="27364">MARLPCFRLKQWLSRKLRNSLPFMALRSDISSIMGTHSNPPVPDEDREPLNQERIVDSALELLDETGLDAFSTRRLASRLGIRNASLYWHFRNKDEILDAMCRRLYQSLIPTPSQHDAEFDWSSWLADGARAINRAARATRDGARIMVRLHFDDELTRGRINKSIKVLEQHGFSRIEAVYAIQTLRRFALGSALQERIVDEEIKARSEPTHDELFEFGLSMIIESLRQRFRRGEGAA</sequence>
<evidence type="ECO:0000256" key="3">
    <source>
        <dbReference type="ARBA" id="ARBA00023015"/>
    </source>
</evidence>
<keyword evidence="3" id="KW-0805">Transcription regulation</keyword>
<feature type="DNA-binding region" description="H-T-H motif" evidence="6">
    <location>
        <begin position="72"/>
        <end position="91"/>
    </location>
</feature>
<evidence type="ECO:0000313" key="9">
    <source>
        <dbReference type="Proteomes" id="UP000266385"/>
    </source>
</evidence>
<dbReference type="InterPro" id="IPR009057">
    <property type="entry name" value="Homeodomain-like_sf"/>
</dbReference>
<dbReference type="Gene3D" id="1.10.357.10">
    <property type="entry name" value="Tetracycline Repressor, domain 2"/>
    <property type="match status" value="1"/>
</dbReference>
<dbReference type="PRINTS" id="PR00455">
    <property type="entry name" value="HTHTETR"/>
</dbReference>
<protein>
    <submittedName>
        <fullName evidence="8">TetR family transcriptional regulator</fullName>
    </submittedName>
</protein>
<dbReference type="InterPro" id="IPR036271">
    <property type="entry name" value="Tet_transcr_reg_TetR-rel_C_sf"/>
</dbReference>
<evidence type="ECO:0000313" key="8">
    <source>
        <dbReference type="EMBL" id="RIJ33114.1"/>
    </source>
</evidence>
<evidence type="ECO:0000256" key="5">
    <source>
        <dbReference type="ARBA" id="ARBA00023163"/>
    </source>
</evidence>
<proteinExistence type="predicted"/>
<dbReference type="InterPro" id="IPR003012">
    <property type="entry name" value="Tet_transcr_reg_TetR"/>
</dbReference>
<dbReference type="PRINTS" id="PR00400">
    <property type="entry name" value="TETREPRESSOR"/>
</dbReference>
<evidence type="ECO:0000256" key="2">
    <source>
        <dbReference type="ARBA" id="ARBA00022491"/>
    </source>
</evidence>
<accession>A0A399RS66</accession>
<dbReference type="GO" id="GO:0003700">
    <property type="term" value="F:DNA-binding transcription factor activity"/>
    <property type="evidence" value="ECO:0007669"/>
    <property type="project" value="TreeGrafter"/>
</dbReference>
<comment type="caution">
    <text evidence="8">The sequence shown here is derived from an EMBL/GenBank/DDBJ whole genome shotgun (WGS) entry which is preliminary data.</text>
</comment>
<keyword evidence="4 6" id="KW-0238">DNA-binding</keyword>
<dbReference type="Gene3D" id="1.10.10.60">
    <property type="entry name" value="Homeodomain-like"/>
    <property type="match status" value="1"/>
</dbReference>
<dbReference type="Proteomes" id="UP000266385">
    <property type="component" value="Unassembled WGS sequence"/>
</dbReference>
<keyword evidence="2" id="KW-0678">Repressor</keyword>
<evidence type="ECO:0000259" key="7">
    <source>
        <dbReference type="PROSITE" id="PS50977"/>
    </source>
</evidence>
<keyword evidence="5" id="KW-0804">Transcription</keyword>
<dbReference type="GO" id="GO:0046677">
    <property type="term" value="P:response to antibiotic"/>
    <property type="evidence" value="ECO:0007669"/>
    <property type="project" value="InterPro"/>
</dbReference>
<dbReference type="PANTHER" id="PTHR30055">
    <property type="entry name" value="HTH-TYPE TRANSCRIPTIONAL REGULATOR RUTR"/>
    <property type="match status" value="1"/>
</dbReference>
<dbReference type="GO" id="GO:0000976">
    <property type="term" value="F:transcription cis-regulatory region binding"/>
    <property type="evidence" value="ECO:0007669"/>
    <property type="project" value="TreeGrafter"/>
</dbReference>
<dbReference type="Pfam" id="PF00440">
    <property type="entry name" value="TetR_N"/>
    <property type="match status" value="1"/>
</dbReference>
<dbReference type="SUPFAM" id="SSF46689">
    <property type="entry name" value="Homeodomain-like"/>
    <property type="match status" value="1"/>
</dbReference>
<gene>
    <name evidence="8" type="ORF">D1223_04535</name>
</gene>
<comment type="function">
    <text evidence="1">TetR is the repressor of the tetracycline resistance element; its N-terminal region forms a helix-turn-helix structure and binds DNA. Binding of tetracycline to TetR reduces the repressor affinity for the tetracycline resistance gene (tetA) promoter operator sites.</text>
</comment>
<evidence type="ECO:0000256" key="1">
    <source>
        <dbReference type="ARBA" id="ARBA00002856"/>
    </source>
</evidence>
<dbReference type="AlphaFoldDB" id="A0A399RS66"/>
<dbReference type="Pfam" id="PF02909">
    <property type="entry name" value="TetR_C_1"/>
    <property type="match status" value="1"/>
</dbReference>
<dbReference type="SUPFAM" id="SSF48498">
    <property type="entry name" value="Tetracyclin repressor-like, C-terminal domain"/>
    <property type="match status" value="1"/>
</dbReference>
<organism evidence="8 9">
    <name type="scientific">Henriciella mobilis</name>
    <dbReference type="NCBI Taxonomy" id="2305467"/>
    <lineage>
        <taxon>Bacteria</taxon>
        <taxon>Pseudomonadati</taxon>
        <taxon>Pseudomonadota</taxon>
        <taxon>Alphaproteobacteria</taxon>
        <taxon>Hyphomonadales</taxon>
        <taxon>Hyphomonadaceae</taxon>
        <taxon>Henriciella</taxon>
    </lineage>
</organism>
<dbReference type="InterPro" id="IPR001647">
    <property type="entry name" value="HTH_TetR"/>
</dbReference>
<dbReference type="InterPro" id="IPR050109">
    <property type="entry name" value="HTH-type_TetR-like_transc_reg"/>
</dbReference>